<reference evidence="1 2" key="1">
    <citation type="journal article" date="2019" name="Nat. Med.">
        <title>A library of human gut bacterial isolates paired with longitudinal multiomics data enables mechanistic microbiome research.</title>
        <authorList>
            <person name="Poyet M."/>
            <person name="Groussin M."/>
            <person name="Gibbons S.M."/>
            <person name="Avila-Pacheco J."/>
            <person name="Jiang X."/>
            <person name="Kearney S.M."/>
            <person name="Perrotta A.R."/>
            <person name="Berdy B."/>
            <person name="Zhao S."/>
            <person name="Lieberman T.D."/>
            <person name="Swanson P.K."/>
            <person name="Smith M."/>
            <person name="Roesemann S."/>
            <person name="Alexander J.E."/>
            <person name="Rich S.A."/>
            <person name="Livny J."/>
            <person name="Vlamakis H."/>
            <person name="Clish C."/>
            <person name="Bullock K."/>
            <person name="Deik A."/>
            <person name="Scott J."/>
            <person name="Pierce K.A."/>
            <person name="Xavier R.J."/>
            <person name="Alm E.J."/>
        </authorList>
    </citation>
    <scope>NUCLEOTIDE SEQUENCE [LARGE SCALE GENOMIC DNA]</scope>
    <source>
        <strain evidence="1 2">BIOML-A3</strain>
    </source>
</reference>
<sequence>MNRRTFKVDIDFDVRFWALLPAMNINLHSHEFEIEWLCFGFYFGRQKYDIRELANNKQE</sequence>
<dbReference type="AlphaFoldDB" id="A0A6I0LBM2"/>
<protein>
    <submittedName>
        <fullName evidence="1">Uncharacterized protein</fullName>
    </submittedName>
</protein>
<evidence type="ECO:0000313" key="1">
    <source>
        <dbReference type="EMBL" id="KAB4248412.1"/>
    </source>
</evidence>
<proteinExistence type="predicted"/>
<dbReference type="Proteomes" id="UP000487989">
    <property type="component" value="Unassembled WGS sequence"/>
</dbReference>
<accession>A0A6I0LBM2</accession>
<name>A0A6I0LBM2_BACUN</name>
<dbReference type="EMBL" id="WCTJ01000039">
    <property type="protein sequence ID" value="KAB4248412.1"/>
    <property type="molecule type" value="Genomic_DNA"/>
</dbReference>
<dbReference type="RefSeq" id="WP_151882024.1">
    <property type="nucleotide sequence ID" value="NZ_WCTH01000011.1"/>
</dbReference>
<gene>
    <name evidence="1" type="ORF">GAP48_18865</name>
</gene>
<comment type="caution">
    <text evidence="1">The sequence shown here is derived from an EMBL/GenBank/DDBJ whole genome shotgun (WGS) entry which is preliminary data.</text>
</comment>
<evidence type="ECO:0000313" key="2">
    <source>
        <dbReference type="Proteomes" id="UP000487989"/>
    </source>
</evidence>
<organism evidence="1 2">
    <name type="scientific">Bacteroides uniformis</name>
    <dbReference type="NCBI Taxonomy" id="820"/>
    <lineage>
        <taxon>Bacteria</taxon>
        <taxon>Pseudomonadati</taxon>
        <taxon>Bacteroidota</taxon>
        <taxon>Bacteroidia</taxon>
        <taxon>Bacteroidales</taxon>
        <taxon>Bacteroidaceae</taxon>
        <taxon>Bacteroides</taxon>
    </lineage>
</organism>